<accession>A0ACB9J8I3</accession>
<dbReference type="EMBL" id="CM042022">
    <property type="protein sequence ID" value="KAI3816016.1"/>
    <property type="molecule type" value="Genomic_DNA"/>
</dbReference>
<organism evidence="1 2">
    <name type="scientific">Smallanthus sonchifolius</name>
    <dbReference type="NCBI Taxonomy" id="185202"/>
    <lineage>
        <taxon>Eukaryota</taxon>
        <taxon>Viridiplantae</taxon>
        <taxon>Streptophyta</taxon>
        <taxon>Embryophyta</taxon>
        <taxon>Tracheophyta</taxon>
        <taxon>Spermatophyta</taxon>
        <taxon>Magnoliopsida</taxon>
        <taxon>eudicotyledons</taxon>
        <taxon>Gunneridae</taxon>
        <taxon>Pentapetalae</taxon>
        <taxon>asterids</taxon>
        <taxon>campanulids</taxon>
        <taxon>Asterales</taxon>
        <taxon>Asteraceae</taxon>
        <taxon>Asteroideae</taxon>
        <taxon>Heliantheae alliance</taxon>
        <taxon>Millerieae</taxon>
        <taxon>Smallanthus</taxon>
    </lineage>
</organism>
<name>A0ACB9J8I3_9ASTR</name>
<reference evidence="1 2" key="2">
    <citation type="journal article" date="2022" name="Mol. Ecol. Resour.">
        <title>The genomes of chicory, endive, great burdock and yacon provide insights into Asteraceae paleo-polyploidization history and plant inulin production.</title>
        <authorList>
            <person name="Fan W."/>
            <person name="Wang S."/>
            <person name="Wang H."/>
            <person name="Wang A."/>
            <person name="Jiang F."/>
            <person name="Liu H."/>
            <person name="Zhao H."/>
            <person name="Xu D."/>
            <person name="Zhang Y."/>
        </authorList>
    </citation>
    <scope>NUCLEOTIDE SEQUENCE [LARGE SCALE GENOMIC DNA]</scope>
    <source>
        <strain evidence="2">cv. Yunnan</strain>
        <tissue evidence="1">Leaves</tissue>
    </source>
</reference>
<proteinExistence type="predicted"/>
<reference evidence="2" key="1">
    <citation type="journal article" date="2022" name="Mol. Ecol. Resour.">
        <title>The genomes of chicory, endive, great burdock and yacon provide insights into Asteraceae palaeo-polyploidization history and plant inulin production.</title>
        <authorList>
            <person name="Fan W."/>
            <person name="Wang S."/>
            <person name="Wang H."/>
            <person name="Wang A."/>
            <person name="Jiang F."/>
            <person name="Liu H."/>
            <person name="Zhao H."/>
            <person name="Xu D."/>
            <person name="Zhang Y."/>
        </authorList>
    </citation>
    <scope>NUCLEOTIDE SEQUENCE [LARGE SCALE GENOMIC DNA]</scope>
    <source>
        <strain evidence="2">cv. Yunnan</strain>
    </source>
</reference>
<comment type="caution">
    <text evidence="1">The sequence shown here is derived from an EMBL/GenBank/DDBJ whole genome shotgun (WGS) entry which is preliminary data.</text>
</comment>
<sequence length="143" mass="16710">MTAVMFDQRPFKQLNSSCRYDDDLEFDNELEDELTMGNLLEMQSEAYFDDIAEQAAVKQNMSLRSQSLKIFNSLRSLKRKAMISLKKFQKKKRLKSLMLYVKENRLVETDTGLRHLRYVVKASSISSSIEGRNTSYNSQPRDH</sequence>
<evidence type="ECO:0000313" key="1">
    <source>
        <dbReference type="EMBL" id="KAI3816016.1"/>
    </source>
</evidence>
<protein>
    <submittedName>
        <fullName evidence="1">Uncharacterized protein</fullName>
    </submittedName>
</protein>
<keyword evidence="2" id="KW-1185">Reference proteome</keyword>
<dbReference type="Proteomes" id="UP001056120">
    <property type="component" value="Linkage Group LG05"/>
</dbReference>
<gene>
    <name evidence="1" type="ORF">L1987_15701</name>
</gene>
<evidence type="ECO:0000313" key="2">
    <source>
        <dbReference type="Proteomes" id="UP001056120"/>
    </source>
</evidence>